<organism evidence="1 2">
    <name type="scientific">Peptostreptococcus equinus</name>
    <dbReference type="NCBI Taxonomy" id="3003601"/>
    <lineage>
        <taxon>Bacteria</taxon>
        <taxon>Bacillati</taxon>
        <taxon>Bacillota</taxon>
        <taxon>Clostridia</taxon>
        <taxon>Peptostreptococcales</taxon>
        <taxon>Peptostreptococcaceae</taxon>
        <taxon>Peptostreptococcus</taxon>
    </lineage>
</organism>
<sequence>MSDDKIIDFNELKEKVKESDINKFEQYVQDLYMQINTGQMTMFQFSKKMSEYMQENNISEEKLVNIQMKMMERYGIDPKMLEDEMKKMGMDPNQMNFSKSDEDKYKSEKSINDFDIDELVNNDKGAIKLGFFEKYKSQLEEKTILEYRIQNDKNDIKILMNGNELVVISEKKLDLSDDTINKFIANYRSTIDTPLKVIICEATNTYEYK</sequence>
<proteinExistence type="predicted"/>
<dbReference type="InterPro" id="IPR024218">
    <property type="entry name" value="DUF3867"/>
</dbReference>
<dbReference type="Proteomes" id="UP001164187">
    <property type="component" value="Chromosome"/>
</dbReference>
<accession>A0ABY7JTC0</accession>
<dbReference type="RefSeq" id="WP_269311860.1">
    <property type="nucleotide sequence ID" value="NZ_CP114052.1"/>
</dbReference>
<evidence type="ECO:0000313" key="2">
    <source>
        <dbReference type="Proteomes" id="UP001164187"/>
    </source>
</evidence>
<protein>
    <submittedName>
        <fullName evidence="1">DUF3867 family protein</fullName>
    </submittedName>
</protein>
<evidence type="ECO:0000313" key="1">
    <source>
        <dbReference type="EMBL" id="WAW15167.1"/>
    </source>
</evidence>
<gene>
    <name evidence="1" type="ORF">O0R46_01585</name>
</gene>
<reference evidence="1" key="1">
    <citation type="submission" date="2022-12" db="EMBL/GenBank/DDBJ databases">
        <title>Peptostreptococcus.</title>
        <authorList>
            <person name="Lee S.H."/>
        </authorList>
    </citation>
    <scope>NUCLEOTIDE SEQUENCE</scope>
    <source>
        <strain evidence="1">CBA3647</strain>
    </source>
</reference>
<name>A0ABY7JTC0_9FIRM</name>
<keyword evidence="2" id="KW-1185">Reference proteome</keyword>
<dbReference type="EMBL" id="CP114052">
    <property type="protein sequence ID" value="WAW15167.1"/>
    <property type="molecule type" value="Genomic_DNA"/>
</dbReference>
<dbReference type="Pfam" id="PF12983">
    <property type="entry name" value="DUF3867"/>
    <property type="match status" value="1"/>
</dbReference>